<reference evidence="6" key="2">
    <citation type="journal article" date="2008" name="Genome Biol.">
        <title>Improved genome assembly and evidence-based global gene model set for the chordate Ciona intestinalis: new insight into intron and operon populations.</title>
        <authorList>
            <person name="Satou Y."/>
            <person name="Mineta K."/>
            <person name="Ogasawara M."/>
            <person name="Sasakura Y."/>
            <person name="Shoguchi E."/>
            <person name="Ueno K."/>
            <person name="Yamada L."/>
            <person name="Matsumoto J."/>
            <person name="Wasserscheid J."/>
            <person name="Dewar K."/>
            <person name="Wiley G.B."/>
            <person name="Macmil S.L."/>
            <person name="Roe B.A."/>
            <person name="Zeller R.W."/>
            <person name="Hastings K.E."/>
            <person name="Lemaire P."/>
            <person name="Lindquist E."/>
            <person name="Endo T."/>
            <person name="Hotta K."/>
            <person name="Inaba K."/>
        </authorList>
    </citation>
    <scope>NUCLEOTIDE SEQUENCE [LARGE SCALE GENOMIC DNA]</scope>
    <source>
        <strain evidence="6">wild type</strain>
    </source>
</reference>
<name>F6YVI2_CIOIN</name>
<comment type="subcellular location">
    <subcellularLocation>
        <location evidence="1">Nucleus</location>
    </subcellularLocation>
</comment>
<gene>
    <name evidence="6" type="primary">LOC100176076</name>
</gene>
<evidence type="ECO:0000256" key="1">
    <source>
        <dbReference type="ARBA" id="ARBA00004123"/>
    </source>
</evidence>
<feature type="compositionally biased region" description="Polar residues" evidence="3">
    <location>
        <begin position="348"/>
        <end position="366"/>
    </location>
</feature>
<evidence type="ECO:0000259" key="4">
    <source>
        <dbReference type="Pfam" id="PF04824"/>
    </source>
</evidence>
<feature type="domain" description="Rad21/Rec8-like protein N-terminal" evidence="5">
    <location>
        <begin position="1"/>
        <end position="99"/>
    </location>
</feature>
<reference evidence="6" key="3">
    <citation type="submission" date="2025-08" db="UniProtKB">
        <authorList>
            <consortium name="Ensembl"/>
        </authorList>
    </citation>
    <scope>IDENTIFICATION</scope>
</reference>
<dbReference type="PANTHER" id="PTHR12585:SF27">
    <property type="entry name" value="MEIOTIC RECOMBINATION PROTEIN REC8 HOMOLOG"/>
    <property type="match status" value="1"/>
</dbReference>
<dbReference type="KEGG" id="cin:100176076"/>
<dbReference type="GO" id="GO:0005634">
    <property type="term" value="C:nucleus"/>
    <property type="evidence" value="ECO:0007669"/>
    <property type="project" value="UniProtKB-SubCell"/>
</dbReference>
<keyword evidence="7" id="KW-1185">Reference proteome</keyword>
<dbReference type="HOGENOM" id="CLU_417346_0_0_1"/>
<dbReference type="InterPro" id="IPR006909">
    <property type="entry name" value="Rad21/Rec8_C_eu"/>
</dbReference>
<dbReference type="RefSeq" id="XP_002124317.2">
    <property type="nucleotide sequence ID" value="XM_002124281.3"/>
</dbReference>
<feature type="compositionally biased region" description="Polar residues" evidence="3">
    <location>
        <begin position="232"/>
        <end position="243"/>
    </location>
</feature>
<accession>F6YVI2</accession>
<dbReference type="OrthoDB" id="10071381at2759"/>
<organism evidence="6 7">
    <name type="scientific">Ciona intestinalis</name>
    <name type="common">Transparent sea squirt</name>
    <name type="synonym">Ascidia intestinalis</name>
    <dbReference type="NCBI Taxonomy" id="7719"/>
    <lineage>
        <taxon>Eukaryota</taxon>
        <taxon>Metazoa</taxon>
        <taxon>Chordata</taxon>
        <taxon>Tunicata</taxon>
        <taxon>Ascidiacea</taxon>
        <taxon>Phlebobranchia</taxon>
        <taxon>Cionidae</taxon>
        <taxon>Ciona</taxon>
    </lineage>
</organism>
<feature type="region of interest" description="Disordered" evidence="3">
    <location>
        <begin position="344"/>
        <end position="373"/>
    </location>
</feature>
<dbReference type="InParanoid" id="F6YVI2"/>
<dbReference type="AlphaFoldDB" id="F6YVI2"/>
<accession>A0A1W2WBV4</accession>
<dbReference type="GO" id="GO:0006302">
    <property type="term" value="P:double-strand break repair"/>
    <property type="evidence" value="ECO:0000318"/>
    <property type="project" value="GO_Central"/>
</dbReference>
<dbReference type="STRING" id="7719.ENSCINP00000012841"/>
<dbReference type="InterPro" id="IPR039781">
    <property type="entry name" value="Rad21/Rec8-like"/>
</dbReference>
<dbReference type="EMBL" id="EAAA01000844">
    <property type="status" value="NOT_ANNOTATED_CDS"/>
    <property type="molecule type" value="Genomic_DNA"/>
</dbReference>
<dbReference type="PANTHER" id="PTHR12585">
    <property type="entry name" value="SCC1 / RAD21 FAMILY MEMBER"/>
    <property type="match status" value="1"/>
</dbReference>
<evidence type="ECO:0000256" key="3">
    <source>
        <dbReference type="SAM" id="MobiDB-lite"/>
    </source>
</evidence>
<feature type="region of interest" description="Disordered" evidence="3">
    <location>
        <begin position="107"/>
        <end position="130"/>
    </location>
</feature>
<feature type="compositionally biased region" description="Pro residues" evidence="3">
    <location>
        <begin position="116"/>
        <end position="126"/>
    </location>
</feature>
<proteinExistence type="predicted"/>
<dbReference type="GeneTree" id="ENSGT00940000170664"/>
<dbReference type="Pfam" id="PF04824">
    <property type="entry name" value="Rad21_Rec8"/>
    <property type="match status" value="1"/>
</dbReference>
<evidence type="ECO:0000313" key="6">
    <source>
        <dbReference type="Ensembl" id="ENSCINP00000012841.3"/>
    </source>
</evidence>
<dbReference type="GO" id="GO:0003682">
    <property type="term" value="F:chromatin binding"/>
    <property type="evidence" value="ECO:0000318"/>
    <property type="project" value="GO_Central"/>
</dbReference>
<dbReference type="GeneID" id="100176076"/>
<sequence length="657" mass="72713">MFFTHDVLVNTGGKFATIWLAAMMKGKIKKKDYLSVQLEETCNELLKHFKPRSDGRMGSVKGFSLRLSAQLVYGVMVVYNMKVATLYSDVQHSLQILRRFRMTPIYPAPTSDDTPGPAPQRAPAPLPSDEAPYIEVPLTVDPLYGGISSGFLGGMEGDMMVGTSGGSPQQMDSALIDDRFVVRDIASITLQEQPPHIADDPMLFDDFHNVNIDGLFTSDDLELFPSFDARANVTTPTTRQHVSTPRRPVKAPERTNNEDQSILAAPLLQDAPEQTVDAPRQSVSAPEQSVDAPRQSVDALEQSVDAPEQLIDAPLLQDAHEQLIPPFEQLVPDQIIEDQTIPGFEPQADTSRAEATSSDQATSSAHSPIVLDPVEPRVVSPRRERTRNTRVIIDRVVAIPSNLLRDNLRGGVISREEFDDRARVQATFPPPLPTATQLSQHACKTWIPPTRQHLFMPRRFCRQYFDKVRNVADVLFEETILGMQDSQLRGIPVQVDESVEAPRVPDTTLLGDDGLNESERSNWLQTSAQDATMNQLPGENISDVFQLEPEMQQTSDPVDQSVPSVDPIFSLDHGAPIDPVLRTSSKERTMRLITSAGEGVISFETIAPPFITIRRQAVRIFSDVLRLSKEGKLLLQQDEAYSDFSISVVATGFGSDT</sequence>
<dbReference type="Ensembl" id="ENSCINT00000012841.3">
    <property type="protein sequence ID" value="ENSCINP00000012841.3"/>
    <property type="gene ID" value="ENSCING00000006230.3"/>
</dbReference>
<reference evidence="6" key="4">
    <citation type="submission" date="2025-09" db="UniProtKB">
        <authorList>
            <consortium name="Ensembl"/>
        </authorList>
    </citation>
    <scope>IDENTIFICATION</scope>
</reference>
<evidence type="ECO:0000259" key="5">
    <source>
        <dbReference type="Pfam" id="PF04825"/>
    </source>
</evidence>
<evidence type="ECO:0000313" key="7">
    <source>
        <dbReference type="Proteomes" id="UP000008144"/>
    </source>
</evidence>
<dbReference type="InterPro" id="IPR006910">
    <property type="entry name" value="Rad21_Rec8_N"/>
</dbReference>
<feature type="domain" description="Rad21/Rec8-like protein C-terminal eukaryotic" evidence="4">
    <location>
        <begin position="613"/>
        <end position="648"/>
    </location>
</feature>
<dbReference type="GO" id="GO:0051177">
    <property type="term" value="P:meiotic sister chromatid cohesion"/>
    <property type="evidence" value="ECO:0000318"/>
    <property type="project" value="GO_Central"/>
</dbReference>
<protein>
    <submittedName>
        <fullName evidence="6">Uncharacterized LOC100176076</fullName>
    </submittedName>
</protein>
<keyword evidence="2" id="KW-0539">Nucleus</keyword>
<evidence type="ECO:0000256" key="2">
    <source>
        <dbReference type="ARBA" id="ARBA00023242"/>
    </source>
</evidence>
<dbReference type="Pfam" id="PF04825">
    <property type="entry name" value="Rad21_Rec8_N"/>
    <property type="match status" value="1"/>
</dbReference>
<dbReference type="Proteomes" id="UP000008144">
    <property type="component" value="Chromosome 12"/>
</dbReference>
<reference evidence="7" key="1">
    <citation type="journal article" date="2002" name="Science">
        <title>The draft genome of Ciona intestinalis: insights into chordate and vertebrate origins.</title>
        <authorList>
            <person name="Dehal P."/>
            <person name="Satou Y."/>
            <person name="Campbell R.K."/>
            <person name="Chapman J."/>
            <person name="Degnan B."/>
            <person name="De Tomaso A."/>
            <person name="Davidson B."/>
            <person name="Di Gregorio A."/>
            <person name="Gelpke M."/>
            <person name="Goodstein D.M."/>
            <person name="Harafuji N."/>
            <person name="Hastings K.E."/>
            <person name="Ho I."/>
            <person name="Hotta K."/>
            <person name="Huang W."/>
            <person name="Kawashima T."/>
            <person name="Lemaire P."/>
            <person name="Martinez D."/>
            <person name="Meinertzhagen I.A."/>
            <person name="Necula S."/>
            <person name="Nonaka M."/>
            <person name="Putnam N."/>
            <person name="Rash S."/>
            <person name="Saiga H."/>
            <person name="Satake M."/>
            <person name="Terry A."/>
            <person name="Yamada L."/>
            <person name="Wang H.G."/>
            <person name="Awazu S."/>
            <person name="Azumi K."/>
            <person name="Boore J."/>
            <person name="Branno M."/>
            <person name="Chin-Bow S."/>
            <person name="DeSantis R."/>
            <person name="Doyle S."/>
            <person name="Francino P."/>
            <person name="Keys D.N."/>
            <person name="Haga S."/>
            <person name="Hayashi H."/>
            <person name="Hino K."/>
            <person name="Imai K.S."/>
            <person name="Inaba K."/>
            <person name="Kano S."/>
            <person name="Kobayashi K."/>
            <person name="Kobayashi M."/>
            <person name="Lee B.I."/>
            <person name="Makabe K.W."/>
            <person name="Manohar C."/>
            <person name="Matassi G."/>
            <person name="Medina M."/>
            <person name="Mochizuki Y."/>
            <person name="Mount S."/>
            <person name="Morishita T."/>
            <person name="Miura S."/>
            <person name="Nakayama A."/>
            <person name="Nishizaka S."/>
            <person name="Nomoto H."/>
            <person name="Ohta F."/>
            <person name="Oishi K."/>
            <person name="Rigoutsos I."/>
            <person name="Sano M."/>
            <person name="Sasaki A."/>
            <person name="Sasakura Y."/>
            <person name="Shoguchi E."/>
            <person name="Shin-i T."/>
            <person name="Spagnuolo A."/>
            <person name="Stainier D."/>
            <person name="Suzuki M.M."/>
            <person name="Tassy O."/>
            <person name="Takatori N."/>
            <person name="Tokuoka M."/>
            <person name="Yagi K."/>
            <person name="Yoshizaki F."/>
            <person name="Wada S."/>
            <person name="Zhang C."/>
            <person name="Hyatt P.D."/>
            <person name="Larimer F."/>
            <person name="Detter C."/>
            <person name="Doggett N."/>
            <person name="Glavina T."/>
            <person name="Hawkins T."/>
            <person name="Richardson P."/>
            <person name="Lucas S."/>
            <person name="Kohara Y."/>
            <person name="Levine M."/>
            <person name="Satoh N."/>
            <person name="Rokhsar D.S."/>
        </authorList>
    </citation>
    <scope>NUCLEOTIDE SEQUENCE [LARGE SCALE GENOMIC DNA]</scope>
</reference>
<feature type="region of interest" description="Disordered" evidence="3">
    <location>
        <begin position="232"/>
        <end position="302"/>
    </location>
</feature>
<dbReference type="GO" id="GO:0030893">
    <property type="term" value="C:meiotic cohesin complex"/>
    <property type="evidence" value="ECO:0000318"/>
    <property type="project" value="GO_Central"/>
</dbReference>